<feature type="region of interest" description="Disordered" evidence="2">
    <location>
        <begin position="114"/>
        <end position="271"/>
    </location>
</feature>
<accession>A0A168NLZ9</accession>
<dbReference type="CDD" id="cd22249">
    <property type="entry name" value="UDM1_RNF168_RNF169-like"/>
    <property type="match status" value="1"/>
</dbReference>
<dbReference type="CDD" id="cd00072">
    <property type="entry name" value="GYF"/>
    <property type="match status" value="1"/>
</dbReference>
<dbReference type="InterPro" id="IPR051640">
    <property type="entry name" value="GRB10-interact_GYF"/>
</dbReference>
<sequence>MTANMNFGPEWMRGGLPQRSNTLDSQSSQSTTTMSSSLTTSLSSSKDLDQFGADGGLGAQDANLFKYSRDFMLSLYRPMDVPAQFEKLQYVAVDEPMGPLAFVELMDDEKRLLSGPVHAEPSRRAMSNNEKGAGNGQRYHRGGADHYSADNGSGRPMNRAKGRQGLEHRREESGGMKNGDGQHDGNDYNNPVKSNGNNTWGNRDTFGKSWGNSSNGDGSGDSGFTPDTNDTVPLSWTQPGVPGDNGMGSSVGGGSALADDYPPSNDKHPSQYKWYYRDPTNNLQGPFGAQEMQDWYKAGFFGPSLWIRREDQEQFEPLAALIVKIGSEDVFMNPLPVKKQVGDPLAGMSSSFRPVSDPFGRVAASGPLFGNNGGGVNGGGGVSSPGLNSPGGFFGNNQANDILSPSIGKYSPFGNPLNQGPGSNPATPSLPLASPFGNSDANILGGAPSFLGRDGGSPWGERPATPSWLNNSQSDLFGSTFQRQSQQLHSPFYHQQQNQQQQHMQSMMNPLFQQQRDPMRGLGGETMDSQQQFAQILQQRQHSMTNQPFQLQHHDIPSLHDQPSQPHNLGQNQILGQLSNHASPVIRPAALSGWGSSPGTPLATEAPSSPWGSIVSPAIPQLVSEELQAKAPGQQSPRSHQSPQTQHASIPPATTSPSKLATSPPVASVPVNTEAAPQIVQERSKPEQRVSIPAVETISSSLNKVSLHDIQQEQEAQRKQKEDLLRQQLEKEQARRHQLEKEQQAAALMAQKKMEAQLANATTTKEKPSVPQSITPKKVSLLDIQQEEMKKQQEIKKQAKANSKMAMAAALQQEQLNASKSGWSASASGWANDSYKGPSLREIQEMEAKEALRKKETEQRSSSALQQQQYVSSSISSGPTTLSWGVVTPSSKPAPVMTPSSTSASGAAAWGGASGPKKTLREIQLEEEETMRKKALKQQQSMMAAASKTGYSATASVPVDDGSWTTVQPKPKQAPSTTTDPFSSRSDGWDVVGAPKKPVVLPPASVAPRPMVVPQQRKAADPKGPSEGFKLWCKQSLRDLSPGVNADEIFKMLLSFPVDNSVSEIIQDIIYANSTSMDGRRFAAEFMKRRRADMAAASIKTTASTLATSASAPAIATFEDDSFQVVNKKGKKAKPM</sequence>
<dbReference type="InterPro" id="IPR035445">
    <property type="entry name" value="GYF-like_dom_sf"/>
</dbReference>
<dbReference type="AlphaFoldDB" id="A0A168NLZ9"/>
<evidence type="ECO:0000256" key="1">
    <source>
        <dbReference type="SAM" id="Coils"/>
    </source>
</evidence>
<dbReference type="EMBL" id="LT553414">
    <property type="protein sequence ID" value="SAM00808.1"/>
    <property type="molecule type" value="Genomic_DNA"/>
</dbReference>
<dbReference type="STRING" id="4829.A0A168NLZ9"/>
<dbReference type="PROSITE" id="PS50829">
    <property type="entry name" value="GYF"/>
    <property type="match status" value="1"/>
</dbReference>
<keyword evidence="1" id="KW-0175">Coiled coil</keyword>
<dbReference type="GO" id="GO:0005829">
    <property type="term" value="C:cytosol"/>
    <property type="evidence" value="ECO:0007669"/>
    <property type="project" value="TreeGrafter"/>
</dbReference>
<organism evidence="4">
    <name type="scientific">Absidia glauca</name>
    <name type="common">Pin mould</name>
    <dbReference type="NCBI Taxonomy" id="4829"/>
    <lineage>
        <taxon>Eukaryota</taxon>
        <taxon>Fungi</taxon>
        <taxon>Fungi incertae sedis</taxon>
        <taxon>Mucoromycota</taxon>
        <taxon>Mucoromycotina</taxon>
        <taxon>Mucoromycetes</taxon>
        <taxon>Mucorales</taxon>
        <taxon>Cunninghamellaceae</taxon>
        <taxon>Absidia</taxon>
    </lineage>
</organism>
<feature type="compositionally biased region" description="Low complexity" evidence="2">
    <location>
        <begin position="20"/>
        <end position="43"/>
    </location>
</feature>
<dbReference type="InterPro" id="IPR003169">
    <property type="entry name" value="GYF"/>
</dbReference>
<dbReference type="Proteomes" id="UP000078561">
    <property type="component" value="Unassembled WGS sequence"/>
</dbReference>
<feature type="coiled-coil region" evidence="1">
    <location>
        <begin position="707"/>
        <end position="749"/>
    </location>
</feature>
<dbReference type="OMA" id="THLDTEW"/>
<feature type="region of interest" description="Disordered" evidence="2">
    <location>
        <begin position="816"/>
        <end position="918"/>
    </location>
</feature>
<feature type="compositionally biased region" description="Basic and acidic residues" evidence="2">
    <location>
        <begin position="164"/>
        <end position="186"/>
    </location>
</feature>
<dbReference type="OrthoDB" id="6415790at2759"/>
<dbReference type="SMART" id="SM00444">
    <property type="entry name" value="GYF"/>
    <property type="match status" value="1"/>
</dbReference>
<feature type="compositionally biased region" description="Polar residues" evidence="2">
    <location>
        <begin position="633"/>
        <end position="661"/>
    </location>
</feature>
<gene>
    <name evidence="4" type="primary">ABSGL_06530.1 scaffold 8356</name>
</gene>
<feature type="domain" description="GYF" evidence="3">
    <location>
        <begin position="271"/>
        <end position="319"/>
    </location>
</feature>
<dbReference type="SUPFAM" id="SSF55277">
    <property type="entry name" value="GYF domain"/>
    <property type="match status" value="1"/>
</dbReference>
<evidence type="ECO:0000313" key="5">
    <source>
        <dbReference type="Proteomes" id="UP000078561"/>
    </source>
</evidence>
<dbReference type="InParanoid" id="A0A168NLZ9"/>
<proteinExistence type="predicted"/>
<dbReference type="Pfam" id="PF02213">
    <property type="entry name" value="GYF"/>
    <property type="match status" value="1"/>
</dbReference>
<feature type="compositionally biased region" description="Polar residues" evidence="2">
    <location>
        <begin position="963"/>
        <end position="986"/>
    </location>
</feature>
<name>A0A168NLZ9_ABSGL</name>
<feature type="region of interest" description="Disordered" evidence="2">
    <location>
        <begin position="628"/>
        <end position="692"/>
    </location>
</feature>
<dbReference type="PANTHER" id="PTHR14445">
    <property type="entry name" value="GRB10 INTERACTING GYF PROTEIN"/>
    <property type="match status" value="1"/>
</dbReference>
<feature type="region of interest" description="Disordered" evidence="2">
    <location>
        <begin position="589"/>
        <end position="615"/>
    </location>
</feature>
<evidence type="ECO:0000256" key="2">
    <source>
        <dbReference type="SAM" id="MobiDB-lite"/>
    </source>
</evidence>
<feature type="region of interest" description="Disordered" evidence="2">
    <location>
        <begin position="1"/>
        <end position="43"/>
    </location>
</feature>
<feature type="compositionally biased region" description="Polar residues" evidence="2">
    <location>
        <begin position="225"/>
        <end position="238"/>
    </location>
</feature>
<feature type="compositionally biased region" description="Low complexity" evidence="2">
    <location>
        <begin position="866"/>
        <end position="877"/>
    </location>
</feature>
<feature type="compositionally biased region" description="Polar residues" evidence="2">
    <location>
        <begin position="878"/>
        <end position="891"/>
    </location>
</feature>
<protein>
    <recommendedName>
        <fullName evidence="3">GYF domain-containing protein</fullName>
    </recommendedName>
</protein>
<feature type="compositionally biased region" description="Low complexity" evidence="2">
    <location>
        <begin position="818"/>
        <end position="831"/>
    </location>
</feature>
<dbReference type="PANTHER" id="PTHR14445:SF36">
    <property type="entry name" value="FI03272P-RELATED"/>
    <property type="match status" value="1"/>
</dbReference>
<feature type="region of interest" description="Disordered" evidence="2">
    <location>
        <begin position="954"/>
        <end position="988"/>
    </location>
</feature>
<evidence type="ECO:0000313" key="4">
    <source>
        <dbReference type="EMBL" id="SAM00808.1"/>
    </source>
</evidence>
<keyword evidence="5" id="KW-1185">Reference proteome</keyword>
<reference evidence="4" key="1">
    <citation type="submission" date="2016-04" db="EMBL/GenBank/DDBJ databases">
        <authorList>
            <person name="Evans L.H."/>
            <person name="Alamgir A."/>
            <person name="Owens N."/>
            <person name="Weber N.D."/>
            <person name="Virtaneva K."/>
            <person name="Barbian K."/>
            <person name="Babar A."/>
            <person name="Rosenke K."/>
        </authorList>
    </citation>
    <scope>NUCLEOTIDE SEQUENCE [LARGE SCALE GENOMIC DNA]</scope>
    <source>
        <strain evidence="4">CBS 101.48</strain>
    </source>
</reference>
<feature type="compositionally biased region" description="Basic and acidic residues" evidence="2">
    <location>
        <begin position="842"/>
        <end position="859"/>
    </location>
</feature>
<dbReference type="Gene3D" id="3.30.1490.40">
    <property type="match status" value="1"/>
</dbReference>
<evidence type="ECO:0000259" key="3">
    <source>
        <dbReference type="PROSITE" id="PS50829"/>
    </source>
</evidence>
<feature type="compositionally biased region" description="Gly residues" evidence="2">
    <location>
        <begin position="243"/>
        <end position="255"/>
    </location>
</feature>
<feature type="compositionally biased region" description="Polar residues" evidence="2">
    <location>
        <begin position="187"/>
        <end position="202"/>
    </location>
</feature>
<feature type="compositionally biased region" description="Low complexity" evidence="2">
    <location>
        <begin position="900"/>
        <end position="911"/>
    </location>
</feature>